<name>A0A4Y7PY82_9AGAM</name>
<dbReference type="EMBL" id="ML170191">
    <property type="protein sequence ID" value="TDL20041.1"/>
    <property type="molecule type" value="Genomic_DNA"/>
</dbReference>
<feature type="compositionally biased region" description="Gly residues" evidence="1">
    <location>
        <begin position="149"/>
        <end position="168"/>
    </location>
</feature>
<feature type="region of interest" description="Disordered" evidence="1">
    <location>
        <begin position="96"/>
        <end position="178"/>
    </location>
</feature>
<evidence type="ECO:0000256" key="1">
    <source>
        <dbReference type="SAM" id="MobiDB-lite"/>
    </source>
</evidence>
<gene>
    <name evidence="2" type="ORF">BD410DRAFT_805292</name>
</gene>
<reference evidence="2 3" key="1">
    <citation type="submission" date="2018-06" db="EMBL/GenBank/DDBJ databases">
        <title>A transcriptomic atlas of mushroom development highlights an independent origin of complex multicellularity.</title>
        <authorList>
            <consortium name="DOE Joint Genome Institute"/>
            <person name="Krizsan K."/>
            <person name="Almasi E."/>
            <person name="Merenyi Z."/>
            <person name="Sahu N."/>
            <person name="Viragh M."/>
            <person name="Koszo T."/>
            <person name="Mondo S."/>
            <person name="Kiss B."/>
            <person name="Balint B."/>
            <person name="Kues U."/>
            <person name="Barry K."/>
            <person name="Hegedus J.C."/>
            <person name="Henrissat B."/>
            <person name="Johnson J."/>
            <person name="Lipzen A."/>
            <person name="Ohm R."/>
            <person name="Nagy I."/>
            <person name="Pangilinan J."/>
            <person name="Yan J."/>
            <person name="Xiong Y."/>
            <person name="Grigoriev I.V."/>
            <person name="Hibbett D.S."/>
            <person name="Nagy L.G."/>
        </authorList>
    </citation>
    <scope>NUCLEOTIDE SEQUENCE [LARGE SCALE GENOMIC DNA]</scope>
    <source>
        <strain evidence="2 3">SZMC22713</strain>
    </source>
</reference>
<sequence>MRTWILQMRQKYPHLSAAALAEDPHMGVRVVGIALWPRKLITICSVVLSFRDKLQIYFLSPSSISGERMPTIHDNMTSNVSLKIVFRVKPARLSAMSSNHTTNGHTNGTNGTNGTHQNPPHAPELHGRDGSNSDIPPLDLGPPASSDGHTGGANGHTGGANGHTGGANGHTNGANGTR</sequence>
<accession>A0A4Y7PY82</accession>
<evidence type="ECO:0000313" key="2">
    <source>
        <dbReference type="EMBL" id="TDL20041.1"/>
    </source>
</evidence>
<dbReference type="VEuPathDB" id="FungiDB:BD410DRAFT_805292"/>
<feature type="compositionally biased region" description="Low complexity" evidence="1">
    <location>
        <begin position="99"/>
        <end position="116"/>
    </location>
</feature>
<keyword evidence="3" id="KW-1185">Reference proteome</keyword>
<protein>
    <submittedName>
        <fullName evidence="2">Uncharacterized protein</fullName>
    </submittedName>
</protein>
<organism evidence="2 3">
    <name type="scientific">Rickenella mellea</name>
    <dbReference type="NCBI Taxonomy" id="50990"/>
    <lineage>
        <taxon>Eukaryota</taxon>
        <taxon>Fungi</taxon>
        <taxon>Dikarya</taxon>
        <taxon>Basidiomycota</taxon>
        <taxon>Agaricomycotina</taxon>
        <taxon>Agaricomycetes</taxon>
        <taxon>Hymenochaetales</taxon>
        <taxon>Rickenellaceae</taxon>
        <taxon>Rickenella</taxon>
    </lineage>
</organism>
<dbReference type="Proteomes" id="UP000294933">
    <property type="component" value="Unassembled WGS sequence"/>
</dbReference>
<proteinExistence type="predicted"/>
<feature type="compositionally biased region" description="Low complexity" evidence="1">
    <location>
        <begin position="169"/>
        <end position="178"/>
    </location>
</feature>
<dbReference type="AlphaFoldDB" id="A0A4Y7PY82"/>
<evidence type="ECO:0000313" key="3">
    <source>
        <dbReference type="Proteomes" id="UP000294933"/>
    </source>
</evidence>